<evidence type="ECO:0000313" key="7">
    <source>
        <dbReference type="EMBL" id="QKX61929.1"/>
    </source>
</evidence>
<dbReference type="KEGG" id="trg:TRUGW13939_09085"/>
<comment type="subunit">
    <text evidence="4">Heterohexamer of two PFD-alpha type and four PFD-beta type subunits.</text>
</comment>
<evidence type="ECO:0000256" key="4">
    <source>
        <dbReference type="PIRNR" id="PIRNR016477"/>
    </source>
</evidence>
<proteinExistence type="inferred from homology"/>
<dbReference type="Proteomes" id="UP000509510">
    <property type="component" value="Chromosome V"/>
</dbReference>
<dbReference type="CDD" id="cd23165">
    <property type="entry name" value="Prefoldin_4"/>
    <property type="match status" value="1"/>
</dbReference>
<reference evidence="8" key="1">
    <citation type="submission" date="2020-06" db="EMBL/GenBank/DDBJ databases">
        <title>A chromosome-scale genome assembly of Talaromyces rugulosus W13939.</title>
        <authorList>
            <person name="Wang B."/>
            <person name="Guo L."/>
            <person name="Ye K."/>
            <person name="Wang L."/>
        </authorList>
    </citation>
    <scope>NUCLEOTIDE SEQUENCE [LARGE SCALE GENOMIC DNA]</scope>
    <source>
        <strain evidence="8">W13939</strain>
    </source>
</reference>
<dbReference type="PANTHER" id="PTHR21100:SF9">
    <property type="entry name" value="PREFOLDIN SUBUNIT 4"/>
    <property type="match status" value="1"/>
</dbReference>
<evidence type="ECO:0000256" key="6">
    <source>
        <dbReference type="SAM" id="MobiDB-lite"/>
    </source>
</evidence>
<protein>
    <recommendedName>
        <fullName evidence="4">Prefoldin subunit 4</fullName>
    </recommendedName>
</protein>
<dbReference type="AlphaFoldDB" id="A0A7H8R6C3"/>
<evidence type="ECO:0000256" key="1">
    <source>
        <dbReference type="ARBA" id="ARBA00008045"/>
    </source>
</evidence>
<accession>A0A7H8R6C3</accession>
<keyword evidence="2 4" id="KW-0143">Chaperone</keyword>
<dbReference type="GeneID" id="55996569"/>
<dbReference type="Pfam" id="PF01920">
    <property type="entry name" value="Prefoldin_2"/>
    <property type="match status" value="1"/>
</dbReference>
<evidence type="ECO:0000256" key="2">
    <source>
        <dbReference type="ARBA" id="ARBA00023186"/>
    </source>
</evidence>
<dbReference type="GO" id="GO:0005737">
    <property type="term" value="C:cytoplasm"/>
    <property type="evidence" value="ECO:0007669"/>
    <property type="project" value="TreeGrafter"/>
</dbReference>
<keyword evidence="5" id="KW-0175">Coiled coil</keyword>
<sequence length="137" mass="15684">MLQHRMLSKDDEATAGGEDNEVRREDQDKINRFSRLHQRETVLEERLKAKQKDKEDIDEVSTELELADEDELVPYKIGDSFVHLPLEEAQSLLTASSEEIDAEVSRLEDSLGELREELTQLKGALYARFGKAINLDV</sequence>
<dbReference type="SUPFAM" id="SSF46579">
    <property type="entry name" value="Prefoldin"/>
    <property type="match status" value="1"/>
</dbReference>
<dbReference type="FunFam" id="1.10.287.370:FF:000005">
    <property type="entry name" value="Prefoldin subunit 4"/>
    <property type="match status" value="1"/>
</dbReference>
<evidence type="ECO:0000256" key="3">
    <source>
        <dbReference type="ARBA" id="ARBA00024667"/>
    </source>
</evidence>
<dbReference type="InterPro" id="IPR009053">
    <property type="entry name" value="Prefoldin"/>
</dbReference>
<dbReference type="PIRSF" id="PIRSF016477">
    <property type="entry name" value="Prefoldin_subunit_4"/>
    <property type="match status" value="1"/>
</dbReference>
<organism evidence="7 8">
    <name type="scientific">Talaromyces rugulosus</name>
    <name type="common">Penicillium rugulosum</name>
    <dbReference type="NCBI Taxonomy" id="121627"/>
    <lineage>
        <taxon>Eukaryota</taxon>
        <taxon>Fungi</taxon>
        <taxon>Dikarya</taxon>
        <taxon>Ascomycota</taxon>
        <taxon>Pezizomycotina</taxon>
        <taxon>Eurotiomycetes</taxon>
        <taxon>Eurotiomycetidae</taxon>
        <taxon>Eurotiales</taxon>
        <taxon>Trichocomaceae</taxon>
        <taxon>Talaromyces</taxon>
        <taxon>Talaromyces sect. Islandici</taxon>
    </lineage>
</organism>
<comment type="function">
    <text evidence="3 4">Binds specifically to cytosolic chaperonin (c-CPN) and transfers target proteins to it. Binds to nascent polypeptide chain and promotes folding in an environment in which there are many competing pathways for nonnative proteins.</text>
</comment>
<feature type="region of interest" description="Disordered" evidence="6">
    <location>
        <begin position="1"/>
        <end position="30"/>
    </location>
</feature>
<feature type="coiled-coil region" evidence="5">
    <location>
        <begin position="97"/>
        <end position="124"/>
    </location>
</feature>
<dbReference type="Gene3D" id="1.10.287.370">
    <property type="match status" value="1"/>
</dbReference>
<dbReference type="InterPro" id="IPR016661">
    <property type="entry name" value="PFDN4"/>
</dbReference>
<name>A0A7H8R6C3_TALRU</name>
<comment type="similarity">
    <text evidence="1 4">Belongs to the prefoldin subunit beta family.</text>
</comment>
<gene>
    <name evidence="7" type="ORF">TRUGW13939_09085</name>
</gene>
<dbReference type="GO" id="GO:0051082">
    <property type="term" value="F:unfolded protein binding"/>
    <property type="evidence" value="ECO:0007669"/>
    <property type="project" value="InterPro"/>
</dbReference>
<dbReference type="EMBL" id="CP055902">
    <property type="protein sequence ID" value="QKX61929.1"/>
    <property type="molecule type" value="Genomic_DNA"/>
</dbReference>
<dbReference type="PANTHER" id="PTHR21100">
    <property type="entry name" value="PREFOLDIN SUBUNIT 4"/>
    <property type="match status" value="1"/>
</dbReference>
<dbReference type="GO" id="GO:0006457">
    <property type="term" value="P:protein folding"/>
    <property type="evidence" value="ECO:0007669"/>
    <property type="project" value="UniProtKB-UniRule"/>
</dbReference>
<dbReference type="RefSeq" id="XP_035348103.1">
    <property type="nucleotide sequence ID" value="XM_035492210.1"/>
</dbReference>
<evidence type="ECO:0000256" key="5">
    <source>
        <dbReference type="SAM" id="Coils"/>
    </source>
</evidence>
<dbReference type="GO" id="GO:0016272">
    <property type="term" value="C:prefoldin complex"/>
    <property type="evidence" value="ECO:0007669"/>
    <property type="project" value="UniProtKB-UniRule"/>
</dbReference>
<dbReference type="OrthoDB" id="10250441at2759"/>
<keyword evidence="8" id="KW-1185">Reference proteome</keyword>
<evidence type="ECO:0000313" key="8">
    <source>
        <dbReference type="Proteomes" id="UP000509510"/>
    </source>
</evidence>
<feature type="compositionally biased region" description="Basic and acidic residues" evidence="6">
    <location>
        <begin position="20"/>
        <end position="30"/>
    </location>
</feature>
<dbReference type="InterPro" id="IPR002777">
    <property type="entry name" value="PFD_beta-like"/>
</dbReference>